<gene>
    <name evidence="1" type="ORF">FAZ21_16820</name>
</gene>
<dbReference type="Proteomes" id="UP000310016">
    <property type="component" value="Unassembled WGS sequence"/>
</dbReference>
<evidence type="ECO:0000313" key="1">
    <source>
        <dbReference type="EMBL" id="TJZ66846.1"/>
    </source>
</evidence>
<reference evidence="1 2" key="1">
    <citation type="submission" date="2019-04" db="EMBL/GenBank/DDBJ databases">
        <title>Chitiniphilus eburnea sp. nov., a novel chitinolytic bacterium isolated from aquaculture sludge.</title>
        <authorList>
            <person name="Sheng M."/>
        </authorList>
    </citation>
    <scope>NUCLEOTIDE SEQUENCE [LARGE SCALE GENOMIC DNA]</scope>
    <source>
        <strain evidence="1 2">HX-2-15</strain>
    </source>
</reference>
<accession>A0A4U0PFY1</accession>
<name>A0A4U0PFY1_9NEIS</name>
<sequence length="165" mass="17954">MIMPLTYTIDDEMDNAGLKVRIAALDWMLALARFWLGYTNGQPDVGMASRYIRALCQFDVSGKEKVPAFMALQGLPQTEILSEADFIAQFESAVCGVETPNFRLLLDRYHAVIADGILEAKKAINAGKYREGHELRGCYSCIALCGAVGSVEPNCILGDISGALS</sequence>
<keyword evidence="2" id="KW-1185">Reference proteome</keyword>
<comment type="caution">
    <text evidence="1">The sequence shown here is derived from an EMBL/GenBank/DDBJ whole genome shotgun (WGS) entry which is preliminary data.</text>
</comment>
<evidence type="ECO:0000313" key="2">
    <source>
        <dbReference type="Proteomes" id="UP000310016"/>
    </source>
</evidence>
<dbReference type="AlphaFoldDB" id="A0A4U0PFY1"/>
<dbReference type="RefSeq" id="WP_136774605.1">
    <property type="nucleotide sequence ID" value="NZ_CP156074.1"/>
</dbReference>
<proteinExistence type="predicted"/>
<organism evidence="1 2">
    <name type="scientific">Chitiniphilus eburneus</name>
    <dbReference type="NCBI Taxonomy" id="2571148"/>
    <lineage>
        <taxon>Bacteria</taxon>
        <taxon>Pseudomonadati</taxon>
        <taxon>Pseudomonadota</taxon>
        <taxon>Betaproteobacteria</taxon>
        <taxon>Neisseriales</taxon>
        <taxon>Chitinibacteraceae</taxon>
        <taxon>Chitiniphilus</taxon>
    </lineage>
</organism>
<dbReference type="EMBL" id="SUMF01000029">
    <property type="protein sequence ID" value="TJZ66846.1"/>
    <property type="molecule type" value="Genomic_DNA"/>
</dbReference>
<protein>
    <submittedName>
        <fullName evidence="1">Uncharacterized protein</fullName>
    </submittedName>
</protein>